<dbReference type="GO" id="GO:0003887">
    <property type="term" value="F:DNA-directed DNA polymerase activity"/>
    <property type="evidence" value="ECO:0007669"/>
    <property type="project" value="UniProtKB-KW"/>
</dbReference>
<dbReference type="EC" id="2.7.7.7" evidence="6"/>
<proteinExistence type="inferred from homology"/>
<evidence type="ECO:0000313" key="9">
    <source>
        <dbReference type="Proteomes" id="UP001558713"/>
    </source>
</evidence>
<evidence type="ECO:0000256" key="1">
    <source>
        <dbReference type="ARBA" id="ARBA00022679"/>
    </source>
</evidence>
<keyword evidence="5 6" id="KW-0238">DNA-binding</keyword>
<dbReference type="PANTHER" id="PTHR10670">
    <property type="entry name" value="DNA POLYMERASE EPSILON CATALYTIC SUBUNIT A"/>
    <property type="match status" value="1"/>
</dbReference>
<dbReference type="Pfam" id="PF23250">
    <property type="entry name" value="zf_DPOE_2"/>
    <property type="match status" value="1"/>
</dbReference>
<dbReference type="GO" id="GO:0051539">
    <property type="term" value="F:4 iron, 4 sulfur cluster binding"/>
    <property type="evidence" value="ECO:0007669"/>
    <property type="project" value="UniProtKB-KW"/>
</dbReference>
<accession>A0ABD0Z0X3</accession>
<evidence type="ECO:0000256" key="6">
    <source>
        <dbReference type="RuleBase" id="RU365029"/>
    </source>
</evidence>
<dbReference type="GO" id="GO:0003677">
    <property type="term" value="F:DNA binding"/>
    <property type="evidence" value="ECO:0007669"/>
    <property type="project" value="UniProtKB-KW"/>
</dbReference>
<keyword evidence="9" id="KW-1185">Reference proteome</keyword>
<dbReference type="PANTHER" id="PTHR10670:SF0">
    <property type="entry name" value="DNA POLYMERASE EPSILON CATALYTIC SUBUNIT A"/>
    <property type="match status" value="1"/>
</dbReference>
<comment type="catalytic activity">
    <reaction evidence="6">
        <text>DNA(n) + a 2'-deoxyribonucleoside 5'-triphosphate = DNA(n+1) + diphosphate</text>
        <dbReference type="Rhea" id="RHEA:22508"/>
        <dbReference type="Rhea" id="RHEA-COMP:17339"/>
        <dbReference type="Rhea" id="RHEA-COMP:17340"/>
        <dbReference type="ChEBI" id="CHEBI:33019"/>
        <dbReference type="ChEBI" id="CHEBI:61560"/>
        <dbReference type="ChEBI" id="CHEBI:173112"/>
        <dbReference type="EC" id="2.7.7.7"/>
    </reaction>
</comment>
<dbReference type="GO" id="GO:0005634">
    <property type="term" value="C:nucleus"/>
    <property type="evidence" value="ECO:0007669"/>
    <property type="project" value="UniProtKB-SubCell"/>
</dbReference>
<keyword evidence="2 6" id="KW-0548">Nucleotidyltransferase</keyword>
<organism evidence="8 9">
    <name type="scientific">Cardamine amara subsp. amara</name>
    <dbReference type="NCBI Taxonomy" id="228776"/>
    <lineage>
        <taxon>Eukaryota</taxon>
        <taxon>Viridiplantae</taxon>
        <taxon>Streptophyta</taxon>
        <taxon>Embryophyta</taxon>
        <taxon>Tracheophyta</taxon>
        <taxon>Spermatophyta</taxon>
        <taxon>Magnoliopsida</taxon>
        <taxon>eudicotyledons</taxon>
        <taxon>Gunneridae</taxon>
        <taxon>Pentapetalae</taxon>
        <taxon>rosids</taxon>
        <taxon>malvids</taxon>
        <taxon>Brassicales</taxon>
        <taxon>Brassicaceae</taxon>
        <taxon>Cardamineae</taxon>
        <taxon>Cardamine</taxon>
    </lineage>
</organism>
<evidence type="ECO:0000313" key="8">
    <source>
        <dbReference type="EMBL" id="KAL1188153.1"/>
    </source>
</evidence>
<evidence type="ECO:0000256" key="5">
    <source>
        <dbReference type="ARBA" id="ARBA00023125"/>
    </source>
</evidence>
<keyword evidence="6" id="KW-0539">Nucleus</keyword>
<evidence type="ECO:0000256" key="4">
    <source>
        <dbReference type="ARBA" id="ARBA00022932"/>
    </source>
</evidence>
<comment type="cofactor">
    <cofactor evidence="6">
        <name>[4Fe-4S] cluster</name>
        <dbReference type="ChEBI" id="CHEBI:49883"/>
    </cofactor>
</comment>
<name>A0ABD0Z0X3_CARAN</name>
<comment type="similarity">
    <text evidence="6">Belongs to the DNA polymerase type-B family.</text>
</comment>
<sequence length="144" mass="17261">MTFLHEYQVRQLMHIAFFSSSSSNCDAYKDLDLYRDPAFLTEREWSCADPQCGKIYDREQMENRLLQIVRHRERMYQMQDLVCIRCNQVKAAHLTEHCECAGSFRCKESGSEFGKVIEIFLDIAKHQKFRLLEEYIFWILYPTK</sequence>
<keyword evidence="6" id="KW-0479">Metal-binding</keyword>
<comment type="caution">
    <text evidence="8">The sequence shown here is derived from an EMBL/GenBank/DDBJ whole genome shotgun (WGS) entry which is preliminary data.</text>
</comment>
<keyword evidence="6" id="KW-0863">Zinc-finger</keyword>
<comment type="function">
    <text evidence="6">DNA polymerase II participates in chromosomal DNA replication.</text>
</comment>
<feature type="domain" description="DNA polymerase-epsilon zinc finger" evidence="7">
    <location>
        <begin position="77"/>
        <end position="134"/>
    </location>
</feature>
<dbReference type="InterPro" id="IPR029703">
    <property type="entry name" value="POL2"/>
</dbReference>
<keyword evidence="4 6" id="KW-0239">DNA-directed DNA polymerase</keyword>
<keyword evidence="6" id="KW-0411">Iron-sulfur</keyword>
<keyword evidence="1 6" id="KW-0808">Transferase</keyword>
<keyword evidence="6" id="KW-0004">4Fe-4S</keyword>
<evidence type="ECO:0000259" key="7">
    <source>
        <dbReference type="Pfam" id="PF22912"/>
    </source>
</evidence>
<comment type="subcellular location">
    <subcellularLocation>
        <location evidence="6">Nucleus</location>
    </subcellularLocation>
</comment>
<dbReference type="InterPro" id="IPR054475">
    <property type="entry name" value="Znf-DPOE"/>
</dbReference>
<dbReference type="Pfam" id="PF22912">
    <property type="entry name" value="zf-DPOE"/>
    <property type="match status" value="1"/>
</dbReference>
<evidence type="ECO:0000256" key="3">
    <source>
        <dbReference type="ARBA" id="ARBA00022705"/>
    </source>
</evidence>
<protein>
    <recommendedName>
        <fullName evidence="6">DNA polymerase epsilon catalytic subunit</fullName>
        <ecNumber evidence="6">2.7.7.7</ecNumber>
    </recommendedName>
</protein>
<dbReference type="AlphaFoldDB" id="A0ABD0Z0X3"/>
<dbReference type="EMBL" id="JBANAX010000931">
    <property type="protein sequence ID" value="KAL1188153.1"/>
    <property type="molecule type" value="Genomic_DNA"/>
</dbReference>
<keyword evidence="6" id="KW-0408">Iron</keyword>
<dbReference type="Proteomes" id="UP001558713">
    <property type="component" value="Unassembled WGS sequence"/>
</dbReference>
<gene>
    <name evidence="8" type="ORF">V5N11_003184</name>
</gene>
<evidence type="ECO:0000256" key="2">
    <source>
        <dbReference type="ARBA" id="ARBA00022695"/>
    </source>
</evidence>
<keyword evidence="6" id="KW-0862">Zinc</keyword>
<reference evidence="8 9" key="1">
    <citation type="submission" date="2024-04" db="EMBL/GenBank/DDBJ databases">
        <title>Genome assembly C_amara_ONT_v2.</title>
        <authorList>
            <person name="Yant L."/>
            <person name="Moore C."/>
            <person name="Slenker M."/>
        </authorList>
    </citation>
    <scope>NUCLEOTIDE SEQUENCE [LARGE SCALE GENOMIC DNA]</scope>
    <source>
        <tissue evidence="8">Leaf</tissue>
    </source>
</reference>
<keyword evidence="3 6" id="KW-0235">DNA replication</keyword>
<dbReference type="GO" id="GO:0008270">
    <property type="term" value="F:zinc ion binding"/>
    <property type="evidence" value="ECO:0007669"/>
    <property type="project" value="UniProtKB-KW"/>
</dbReference>
<dbReference type="GO" id="GO:0006260">
    <property type="term" value="P:DNA replication"/>
    <property type="evidence" value="ECO:0007669"/>
    <property type="project" value="UniProtKB-KW"/>
</dbReference>